<accession>A0A9D4HJH7</accession>
<reference evidence="2" key="2">
    <citation type="submission" date="2020-11" db="EMBL/GenBank/DDBJ databases">
        <authorList>
            <person name="McCartney M.A."/>
            <person name="Auch B."/>
            <person name="Kono T."/>
            <person name="Mallez S."/>
            <person name="Becker A."/>
            <person name="Gohl D.M."/>
            <person name="Silverstein K.A.T."/>
            <person name="Koren S."/>
            <person name="Bechman K.B."/>
            <person name="Herman A."/>
            <person name="Abrahante J.E."/>
            <person name="Garbe J."/>
        </authorList>
    </citation>
    <scope>NUCLEOTIDE SEQUENCE</scope>
    <source>
        <strain evidence="2">Duluth1</strain>
        <tissue evidence="2">Whole animal</tissue>
    </source>
</reference>
<dbReference type="EMBL" id="JAIWYP010000013">
    <property type="protein sequence ID" value="KAH3721550.1"/>
    <property type="molecule type" value="Genomic_DNA"/>
</dbReference>
<evidence type="ECO:0000313" key="3">
    <source>
        <dbReference type="Proteomes" id="UP000828390"/>
    </source>
</evidence>
<reference evidence="2" key="1">
    <citation type="journal article" date="2019" name="bioRxiv">
        <title>The Genome of the Zebra Mussel, Dreissena polymorpha: A Resource for Invasive Species Research.</title>
        <authorList>
            <person name="McCartney M.A."/>
            <person name="Auch B."/>
            <person name="Kono T."/>
            <person name="Mallez S."/>
            <person name="Zhang Y."/>
            <person name="Obille A."/>
            <person name="Becker A."/>
            <person name="Abrahante J.E."/>
            <person name="Garbe J."/>
            <person name="Badalamenti J.P."/>
            <person name="Herman A."/>
            <person name="Mangelson H."/>
            <person name="Liachko I."/>
            <person name="Sullivan S."/>
            <person name="Sone E.D."/>
            <person name="Koren S."/>
            <person name="Silverstein K.A.T."/>
            <person name="Beckman K.B."/>
            <person name="Gohl D.M."/>
        </authorList>
    </citation>
    <scope>NUCLEOTIDE SEQUENCE</scope>
    <source>
        <strain evidence="2">Duluth1</strain>
        <tissue evidence="2">Whole animal</tissue>
    </source>
</reference>
<evidence type="ECO:0000256" key="1">
    <source>
        <dbReference type="ARBA" id="ARBA00009024"/>
    </source>
</evidence>
<evidence type="ECO:0000313" key="2">
    <source>
        <dbReference type="EMBL" id="KAH3721550.1"/>
    </source>
</evidence>
<gene>
    <name evidence="2" type="ORF">DPMN_064479</name>
</gene>
<dbReference type="Proteomes" id="UP000828390">
    <property type="component" value="Unassembled WGS sequence"/>
</dbReference>
<organism evidence="2 3">
    <name type="scientific">Dreissena polymorpha</name>
    <name type="common">Zebra mussel</name>
    <name type="synonym">Mytilus polymorpha</name>
    <dbReference type="NCBI Taxonomy" id="45954"/>
    <lineage>
        <taxon>Eukaryota</taxon>
        <taxon>Metazoa</taxon>
        <taxon>Spiralia</taxon>
        <taxon>Lophotrochozoa</taxon>
        <taxon>Mollusca</taxon>
        <taxon>Bivalvia</taxon>
        <taxon>Autobranchia</taxon>
        <taxon>Heteroconchia</taxon>
        <taxon>Euheterodonta</taxon>
        <taxon>Imparidentia</taxon>
        <taxon>Neoheterodontei</taxon>
        <taxon>Myida</taxon>
        <taxon>Dreissenoidea</taxon>
        <taxon>Dreissenidae</taxon>
        <taxon>Dreissena</taxon>
    </lineage>
</organism>
<dbReference type="Pfam" id="PF04749">
    <property type="entry name" value="PLAC8"/>
    <property type="match status" value="1"/>
</dbReference>
<protein>
    <submittedName>
        <fullName evidence="2">Uncharacterized protein</fullName>
    </submittedName>
</protein>
<dbReference type="AlphaFoldDB" id="A0A9D4HJH7"/>
<proteinExistence type="inferred from homology"/>
<sequence length="84" mass="9192">MLNWTEPTKAKESRGVVLPVRISLNTGTHRNLVTCKIRGKVRETKGIDGSFGGDCLMAWFCGLCALVQEANELGGHQGMSMVRE</sequence>
<keyword evidence="3" id="KW-1185">Reference proteome</keyword>
<name>A0A9D4HJH7_DREPO</name>
<comment type="caution">
    <text evidence="2">The sequence shown here is derived from an EMBL/GenBank/DDBJ whole genome shotgun (WGS) entry which is preliminary data.</text>
</comment>
<comment type="similarity">
    <text evidence="1">Belongs to the cornifelin family.</text>
</comment>
<dbReference type="InterPro" id="IPR006461">
    <property type="entry name" value="PLAC_motif_containing"/>
</dbReference>